<organism evidence="2">
    <name type="scientific">marine sediment metagenome</name>
    <dbReference type="NCBI Taxonomy" id="412755"/>
    <lineage>
        <taxon>unclassified sequences</taxon>
        <taxon>metagenomes</taxon>
        <taxon>ecological metagenomes</taxon>
    </lineage>
</organism>
<dbReference type="Gene3D" id="2.30.30.100">
    <property type="match status" value="1"/>
</dbReference>
<sequence length="73" mass="8444">YSKMIFPSELESIVNKIRKIIIPIGYYVEIKVEDKKLSGYAFDIDDSGSLLVRIDNQIKAFTSSNIEYIRIIK</sequence>
<comment type="caution">
    <text evidence="2">The sequence shown here is derived from an EMBL/GenBank/DDBJ whole genome shotgun (WGS) entry which is preliminary data.</text>
</comment>
<dbReference type="EMBL" id="BARU01029128">
    <property type="protein sequence ID" value="GAH63579.1"/>
    <property type="molecule type" value="Genomic_DNA"/>
</dbReference>
<protein>
    <recommendedName>
        <fullName evidence="1">Biotin protein ligase C-terminal domain-containing protein</fullName>
    </recommendedName>
</protein>
<gene>
    <name evidence="2" type="ORF">S03H2_46402</name>
</gene>
<dbReference type="Pfam" id="PF02237">
    <property type="entry name" value="BPL_C"/>
    <property type="match status" value="1"/>
</dbReference>
<accession>X1IBV1</accession>
<dbReference type="InterPro" id="IPR003142">
    <property type="entry name" value="BPL_C"/>
</dbReference>
<evidence type="ECO:0000259" key="1">
    <source>
        <dbReference type="Pfam" id="PF02237"/>
    </source>
</evidence>
<dbReference type="SUPFAM" id="SSF50037">
    <property type="entry name" value="C-terminal domain of transcriptional repressors"/>
    <property type="match status" value="1"/>
</dbReference>
<reference evidence="2" key="1">
    <citation type="journal article" date="2014" name="Front. Microbiol.">
        <title>High frequency of phylogenetically diverse reductive dehalogenase-homologous genes in deep subseafloor sedimentary metagenomes.</title>
        <authorList>
            <person name="Kawai M."/>
            <person name="Futagami T."/>
            <person name="Toyoda A."/>
            <person name="Takaki Y."/>
            <person name="Nishi S."/>
            <person name="Hori S."/>
            <person name="Arai W."/>
            <person name="Tsubouchi T."/>
            <person name="Morono Y."/>
            <person name="Uchiyama I."/>
            <person name="Ito T."/>
            <person name="Fujiyama A."/>
            <person name="Inagaki F."/>
            <person name="Takami H."/>
        </authorList>
    </citation>
    <scope>NUCLEOTIDE SEQUENCE</scope>
    <source>
        <strain evidence="2">Expedition CK06-06</strain>
    </source>
</reference>
<evidence type="ECO:0000313" key="2">
    <source>
        <dbReference type="EMBL" id="GAH63579.1"/>
    </source>
</evidence>
<feature type="non-terminal residue" evidence="2">
    <location>
        <position position="1"/>
    </location>
</feature>
<proteinExistence type="predicted"/>
<dbReference type="InterPro" id="IPR008988">
    <property type="entry name" value="Transcriptional_repressor_C"/>
</dbReference>
<feature type="domain" description="Biotin protein ligase C-terminal" evidence="1">
    <location>
        <begin position="28"/>
        <end position="66"/>
    </location>
</feature>
<dbReference type="AlphaFoldDB" id="X1IBV1"/>
<name>X1IBV1_9ZZZZ</name>